<evidence type="ECO:0000313" key="2">
    <source>
        <dbReference type="Proteomes" id="UP000215002"/>
    </source>
</evidence>
<dbReference type="OrthoDB" id="797330at2"/>
<protein>
    <submittedName>
        <fullName evidence="1">Uncharacterized protein</fullName>
    </submittedName>
</protein>
<dbReference type="Proteomes" id="UP000215002">
    <property type="component" value="Chromosome"/>
</dbReference>
<keyword evidence="2" id="KW-1185">Reference proteome</keyword>
<organism evidence="1 2">
    <name type="scientific">Mucilaginibacter xinganensis</name>
    <dbReference type="NCBI Taxonomy" id="1234841"/>
    <lineage>
        <taxon>Bacteria</taxon>
        <taxon>Pseudomonadati</taxon>
        <taxon>Bacteroidota</taxon>
        <taxon>Sphingobacteriia</taxon>
        <taxon>Sphingobacteriales</taxon>
        <taxon>Sphingobacteriaceae</taxon>
        <taxon>Mucilaginibacter</taxon>
    </lineage>
</organism>
<accession>A0A223NV26</accession>
<dbReference type="AlphaFoldDB" id="A0A223NV26"/>
<reference evidence="1 2" key="1">
    <citation type="submission" date="2017-08" db="EMBL/GenBank/DDBJ databases">
        <title>Complete genome sequence of Mucilaginibacter sp. strain BJC16-A31.</title>
        <authorList>
            <consortium name="Henan University of Science and Technology"/>
            <person name="You X."/>
        </authorList>
    </citation>
    <scope>NUCLEOTIDE SEQUENCE [LARGE SCALE GENOMIC DNA]</scope>
    <source>
        <strain evidence="1 2">BJC16-A31</strain>
    </source>
</reference>
<evidence type="ECO:0000313" key="1">
    <source>
        <dbReference type="EMBL" id="ASU33732.1"/>
    </source>
</evidence>
<sequence length="106" mass="12211">MKQYNEYATVIYTDCEGKEIDTFVIYDTDPLTGLTHINHNNLRVSGESLKMHPGTAVEKYHLPINDAFSFEIFKKLKDKFDNTESPAIRRELKVEPVYNNQLAQAS</sequence>
<dbReference type="RefSeq" id="WP_094570147.1">
    <property type="nucleotide sequence ID" value="NZ_CP022743.1"/>
</dbReference>
<gene>
    <name evidence="1" type="ORF">MuYL_1836</name>
</gene>
<dbReference type="KEGG" id="muc:MuYL_1836"/>
<dbReference type="EMBL" id="CP022743">
    <property type="protein sequence ID" value="ASU33732.1"/>
    <property type="molecule type" value="Genomic_DNA"/>
</dbReference>
<name>A0A223NV26_9SPHI</name>
<proteinExistence type="predicted"/>